<dbReference type="PANTHER" id="PTHR34265:SF1">
    <property type="entry name" value="TYPE III PANTOTHENATE KINASE"/>
    <property type="match status" value="1"/>
</dbReference>
<keyword evidence="10 16" id="KW-0418">Kinase</keyword>
<evidence type="ECO:0000256" key="14">
    <source>
        <dbReference type="ARBA" id="ARBA00038036"/>
    </source>
</evidence>
<evidence type="ECO:0000256" key="12">
    <source>
        <dbReference type="ARBA" id="ARBA00022958"/>
    </source>
</evidence>
<evidence type="ECO:0000256" key="3">
    <source>
        <dbReference type="ARBA" id="ARBA00004496"/>
    </source>
</evidence>
<evidence type="ECO:0000256" key="8">
    <source>
        <dbReference type="ARBA" id="ARBA00022679"/>
    </source>
</evidence>
<keyword evidence="8 16" id="KW-0808">Transferase</keyword>
<dbReference type="GO" id="GO:0015937">
    <property type="term" value="P:coenzyme A biosynthetic process"/>
    <property type="evidence" value="ECO:0007669"/>
    <property type="project" value="UniProtKB-UniRule"/>
</dbReference>
<name>A0A6I2U8M9_9FIRM</name>
<organism evidence="17 19">
    <name type="scientific">Ruthenibacterium lactatiformans</name>
    <dbReference type="NCBI Taxonomy" id="1550024"/>
    <lineage>
        <taxon>Bacteria</taxon>
        <taxon>Bacillati</taxon>
        <taxon>Bacillota</taxon>
        <taxon>Clostridia</taxon>
        <taxon>Eubacteriales</taxon>
        <taxon>Oscillospiraceae</taxon>
        <taxon>Ruthenibacterium</taxon>
    </lineage>
</organism>
<dbReference type="NCBIfam" id="TIGR00671">
    <property type="entry name" value="baf"/>
    <property type="match status" value="1"/>
</dbReference>
<evidence type="ECO:0000256" key="5">
    <source>
        <dbReference type="ARBA" id="ARBA00011738"/>
    </source>
</evidence>
<evidence type="ECO:0000313" key="18">
    <source>
        <dbReference type="EMBL" id="MTS26793.1"/>
    </source>
</evidence>
<evidence type="ECO:0000256" key="6">
    <source>
        <dbReference type="ARBA" id="ARBA00012102"/>
    </source>
</evidence>
<keyword evidence="13 16" id="KW-0173">Coenzyme A biosynthesis</keyword>
<keyword evidence="12 16" id="KW-0630">Potassium</keyword>
<evidence type="ECO:0000313" key="19">
    <source>
        <dbReference type="Proteomes" id="UP000431913"/>
    </source>
</evidence>
<keyword evidence="16" id="KW-0479">Metal-binding</keyword>
<protein>
    <recommendedName>
        <fullName evidence="15 16">Type III pantothenate kinase</fullName>
        <ecNumber evidence="6 16">2.7.1.33</ecNumber>
    </recommendedName>
    <alternativeName>
        <fullName evidence="16">PanK-III</fullName>
    </alternativeName>
    <alternativeName>
        <fullName evidence="16">Pantothenic acid kinase</fullName>
    </alternativeName>
</protein>
<gene>
    <name evidence="16" type="primary">coaX</name>
    <name evidence="17" type="ORF">FYJ76_07245</name>
    <name evidence="18" type="ORF">GMD59_05770</name>
</gene>
<dbReference type="PANTHER" id="PTHR34265">
    <property type="entry name" value="TYPE III PANTOTHENATE KINASE"/>
    <property type="match status" value="1"/>
</dbReference>
<dbReference type="EMBL" id="VUNJ01000006">
    <property type="protein sequence ID" value="MST91740.1"/>
    <property type="molecule type" value="Genomic_DNA"/>
</dbReference>
<dbReference type="GO" id="GO:0005524">
    <property type="term" value="F:ATP binding"/>
    <property type="evidence" value="ECO:0007669"/>
    <property type="project" value="UniProtKB-UniRule"/>
</dbReference>
<comment type="caution">
    <text evidence="16">Lacks conserved residue(s) required for the propagation of feature annotation.</text>
</comment>
<evidence type="ECO:0000256" key="2">
    <source>
        <dbReference type="ARBA" id="ARBA00001958"/>
    </source>
</evidence>
<evidence type="ECO:0000313" key="17">
    <source>
        <dbReference type="EMBL" id="MST91740.1"/>
    </source>
</evidence>
<dbReference type="CDD" id="cd24015">
    <property type="entry name" value="ASKHA_NBD_PanK-III"/>
    <property type="match status" value="1"/>
</dbReference>
<keyword evidence="9 16" id="KW-0547">Nucleotide-binding</keyword>
<feature type="binding site" evidence="16">
    <location>
        <begin position="44"/>
        <end position="51"/>
    </location>
    <ligand>
        <name>ATP</name>
        <dbReference type="ChEBI" id="CHEBI:30616"/>
    </ligand>
</feature>
<reference evidence="18 20" key="1">
    <citation type="journal article" date="2019" name="Nat. Med.">
        <title>A library of human gut bacterial isolates paired with longitudinal multiomics data enables mechanistic microbiome research.</title>
        <authorList>
            <person name="Poyet M."/>
            <person name="Groussin M."/>
            <person name="Gibbons S.M."/>
            <person name="Avila-Pacheco J."/>
            <person name="Jiang X."/>
            <person name="Kearney S.M."/>
            <person name="Perrotta A.R."/>
            <person name="Berdy B."/>
            <person name="Zhao S."/>
            <person name="Lieberman T.D."/>
            <person name="Swanson P.K."/>
            <person name="Smith M."/>
            <person name="Roesemann S."/>
            <person name="Alexander J.E."/>
            <person name="Rich S.A."/>
            <person name="Livny J."/>
            <person name="Vlamakis H."/>
            <person name="Clish C."/>
            <person name="Bullock K."/>
            <person name="Deik A."/>
            <person name="Scott J."/>
            <person name="Pierce K.A."/>
            <person name="Xavier R.J."/>
            <person name="Alm E.J."/>
        </authorList>
    </citation>
    <scope>NUCLEOTIDE SEQUENCE [LARGE SCALE GENOMIC DNA]</scope>
    <source>
        <strain evidence="18 20">BIOML-A4</strain>
    </source>
</reference>
<dbReference type="AlphaFoldDB" id="A0A6I2U8M9"/>
<dbReference type="HAMAP" id="MF_01274">
    <property type="entry name" value="Pantothen_kinase_3"/>
    <property type="match status" value="1"/>
</dbReference>
<dbReference type="GO" id="GO:0005737">
    <property type="term" value="C:cytoplasm"/>
    <property type="evidence" value="ECO:0007669"/>
    <property type="project" value="UniProtKB-SubCell"/>
</dbReference>
<evidence type="ECO:0000256" key="9">
    <source>
        <dbReference type="ARBA" id="ARBA00022741"/>
    </source>
</evidence>
<comment type="catalytic activity">
    <reaction evidence="1 16">
        <text>(R)-pantothenate + ATP = (R)-4'-phosphopantothenate + ADP + H(+)</text>
        <dbReference type="Rhea" id="RHEA:16373"/>
        <dbReference type="ChEBI" id="CHEBI:10986"/>
        <dbReference type="ChEBI" id="CHEBI:15378"/>
        <dbReference type="ChEBI" id="CHEBI:29032"/>
        <dbReference type="ChEBI" id="CHEBI:30616"/>
        <dbReference type="ChEBI" id="CHEBI:456216"/>
        <dbReference type="EC" id="2.7.1.33"/>
    </reaction>
</comment>
<feature type="active site" description="Proton acceptor" evidence="16">
    <location>
        <position position="147"/>
    </location>
</feature>
<evidence type="ECO:0000256" key="13">
    <source>
        <dbReference type="ARBA" id="ARBA00022993"/>
    </source>
</evidence>
<evidence type="ECO:0000256" key="7">
    <source>
        <dbReference type="ARBA" id="ARBA00022490"/>
    </source>
</evidence>
<evidence type="ECO:0000256" key="15">
    <source>
        <dbReference type="ARBA" id="ARBA00040883"/>
    </source>
</evidence>
<dbReference type="SUPFAM" id="SSF53067">
    <property type="entry name" value="Actin-like ATPase domain"/>
    <property type="match status" value="2"/>
</dbReference>
<comment type="pathway">
    <text evidence="4 16">Cofactor biosynthesis; coenzyme A biosynthesis; CoA from (R)-pantothenate: step 1/5.</text>
</comment>
<feature type="binding site" evidence="16">
    <location>
        <position position="167"/>
    </location>
    <ligand>
        <name>K(+)</name>
        <dbReference type="ChEBI" id="CHEBI:29103"/>
    </ligand>
</feature>
<dbReference type="InterPro" id="IPR004619">
    <property type="entry name" value="Type_III_PanK"/>
</dbReference>
<dbReference type="EC" id="2.7.1.33" evidence="6 16"/>
<proteinExistence type="inferred from homology"/>
<feature type="binding site" evidence="16">
    <location>
        <position position="222"/>
    </location>
    <ligand>
        <name>substrate</name>
    </ligand>
</feature>
<evidence type="ECO:0000313" key="20">
    <source>
        <dbReference type="Proteomes" id="UP000472755"/>
    </source>
</evidence>
<dbReference type="InterPro" id="IPR043129">
    <property type="entry name" value="ATPase_NBD"/>
</dbReference>
<dbReference type="Pfam" id="PF03309">
    <property type="entry name" value="Pan_kinase"/>
    <property type="match status" value="1"/>
</dbReference>
<dbReference type="GO" id="GO:0046872">
    <property type="term" value="F:metal ion binding"/>
    <property type="evidence" value="ECO:0007669"/>
    <property type="project" value="UniProtKB-KW"/>
</dbReference>
<accession>A0A6I2U8M9</accession>
<dbReference type="Proteomes" id="UP000431913">
    <property type="component" value="Unassembled WGS sequence"/>
</dbReference>
<comment type="subunit">
    <text evidence="5 16">Homodimer.</text>
</comment>
<comment type="similarity">
    <text evidence="14 16">Belongs to the type III pantothenate kinase family.</text>
</comment>
<reference evidence="17 19" key="2">
    <citation type="submission" date="2019-08" db="EMBL/GenBank/DDBJ databases">
        <title>In-depth cultivation of the pig gut microbiome towards novel bacterial diversity and tailored functional studies.</title>
        <authorList>
            <person name="Wylensek D."/>
            <person name="Hitch T.C.A."/>
            <person name="Clavel T."/>
        </authorList>
    </citation>
    <scope>NUCLEOTIDE SEQUENCE [LARGE SCALE GENOMIC DNA]</scope>
    <source>
        <strain evidence="17 19">WCA3-601-WT-6J</strain>
    </source>
</reference>
<evidence type="ECO:0000256" key="10">
    <source>
        <dbReference type="ARBA" id="ARBA00022777"/>
    </source>
</evidence>
<dbReference type="Proteomes" id="UP000472755">
    <property type="component" value="Unassembled WGS sequence"/>
</dbReference>
<dbReference type="Gene3D" id="3.30.420.40">
    <property type="match status" value="2"/>
</dbReference>
<evidence type="ECO:0000256" key="4">
    <source>
        <dbReference type="ARBA" id="ARBA00005225"/>
    </source>
</evidence>
<comment type="subcellular location">
    <subcellularLocation>
        <location evidence="3 16">Cytoplasm</location>
    </subcellularLocation>
</comment>
<comment type="cofactor">
    <cofactor evidence="2">
        <name>K(+)</name>
        <dbReference type="ChEBI" id="CHEBI:29103"/>
    </cofactor>
</comment>
<keyword evidence="7 16" id="KW-0963">Cytoplasm</keyword>
<keyword evidence="11 16" id="KW-0067">ATP-binding</keyword>
<comment type="function">
    <text evidence="16">Catalyzes the phosphorylation of pantothenate (Pan), the first step in CoA biosynthesis.</text>
</comment>
<comment type="caution">
    <text evidence="17">The sequence shown here is derived from an EMBL/GenBank/DDBJ whole genome shotgun (WGS) entry which is preliminary data.</text>
</comment>
<evidence type="ECO:0000256" key="1">
    <source>
        <dbReference type="ARBA" id="ARBA00001206"/>
    </source>
</evidence>
<dbReference type="EMBL" id="WMZU01000006">
    <property type="protein sequence ID" value="MTS26793.1"/>
    <property type="molecule type" value="Genomic_DNA"/>
</dbReference>
<dbReference type="GO" id="GO:0004594">
    <property type="term" value="F:pantothenate kinase activity"/>
    <property type="evidence" value="ECO:0007669"/>
    <property type="project" value="UniProtKB-UniRule"/>
</dbReference>
<evidence type="ECO:0000256" key="11">
    <source>
        <dbReference type="ARBA" id="ARBA00022840"/>
    </source>
</evidence>
<feature type="binding site" evidence="16">
    <location>
        <position position="170"/>
    </location>
    <ligand>
        <name>ATP</name>
        <dbReference type="ChEBI" id="CHEBI:30616"/>
    </ligand>
</feature>
<feature type="binding site" evidence="16">
    <location>
        <begin position="145"/>
        <end position="148"/>
    </location>
    <ligand>
        <name>substrate</name>
    </ligand>
</feature>
<comment type="cofactor">
    <cofactor evidence="16">
        <name>NH4(+)</name>
        <dbReference type="ChEBI" id="CHEBI:28938"/>
    </cofactor>
    <cofactor evidence="16">
        <name>K(+)</name>
        <dbReference type="ChEBI" id="CHEBI:29103"/>
    </cofactor>
    <text evidence="16">A monovalent cation. Ammonium or potassium.</text>
</comment>
<sequence>MFSTDVCGGHAVNFSIDKTRADGASYIHNNKPEERAARMVLTIDIGNTNIVLGGYENGALGFCTRISTDKSLEADQYALELSGILNLYKVAGENIEGAIISSVVPQITDTVARALRMFAGVEPLKLTQELPTGVGVNIDTPSELGADLLAGAIAAKALYPLPAIVIDMGTATKITAVDEQGTVQGVSIMPGVFISLDALVNGTSLLKGIATNAPVRAIGKNTVESMQSGVVFGAASMLDGMVERFEAELGPAKTLVATGGAAGIVVPHCRHSVQYVPTLILDGLYAVYCRTHAAL</sequence>
<evidence type="ECO:0000256" key="16">
    <source>
        <dbReference type="HAMAP-Rule" id="MF_01274"/>
    </source>
</evidence>
<dbReference type="UniPathway" id="UPA00241">
    <property type="reaction ID" value="UER00352"/>
</dbReference>